<dbReference type="EMBL" id="CAJOBP010090877">
    <property type="protein sequence ID" value="CAF4946978.1"/>
    <property type="molecule type" value="Genomic_DNA"/>
</dbReference>
<name>A0A822GUT4_9BILA</name>
<sequence>MTECFTQPSTGNENISSSSNNFTQ</sequence>
<feature type="region of interest" description="Disordered" evidence="1">
    <location>
        <begin position="1"/>
        <end position="24"/>
    </location>
</feature>
<protein>
    <submittedName>
        <fullName evidence="3">Uncharacterized protein</fullName>
    </submittedName>
</protein>
<organism evidence="3 4">
    <name type="scientific">Rotaria socialis</name>
    <dbReference type="NCBI Taxonomy" id="392032"/>
    <lineage>
        <taxon>Eukaryota</taxon>
        <taxon>Metazoa</taxon>
        <taxon>Spiralia</taxon>
        <taxon>Gnathifera</taxon>
        <taxon>Rotifera</taxon>
        <taxon>Eurotatoria</taxon>
        <taxon>Bdelloidea</taxon>
        <taxon>Philodinida</taxon>
        <taxon>Philodinidae</taxon>
        <taxon>Rotaria</taxon>
    </lineage>
</organism>
<dbReference type="AlphaFoldDB" id="A0A822GUT4"/>
<comment type="caution">
    <text evidence="3">The sequence shown here is derived from an EMBL/GenBank/DDBJ whole genome shotgun (WGS) entry which is preliminary data.</text>
</comment>
<evidence type="ECO:0000313" key="4">
    <source>
        <dbReference type="Proteomes" id="UP000663848"/>
    </source>
</evidence>
<evidence type="ECO:0000313" key="5">
    <source>
        <dbReference type="Proteomes" id="UP000663873"/>
    </source>
</evidence>
<evidence type="ECO:0000256" key="1">
    <source>
        <dbReference type="SAM" id="MobiDB-lite"/>
    </source>
</evidence>
<reference evidence="3" key="1">
    <citation type="submission" date="2021-02" db="EMBL/GenBank/DDBJ databases">
        <authorList>
            <person name="Nowell W R."/>
        </authorList>
    </citation>
    <scope>NUCLEOTIDE SEQUENCE</scope>
</reference>
<feature type="non-terminal residue" evidence="3">
    <location>
        <position position="24"/>
    </location>
</feature>
<proteinExistence type="predicted"/>
<gene>
    <name evidence="3" type="ORF">QYT958_LOCUS48693</name>
    <name evidence="2" type="ORF">UJA718_LOCUS47578</name>
</gene>
<accession>A0A822GUT4</accession>
<keyword evidence="5" id="KW-1185">Reference proteome</keyword>
<dbReference type="Proteomes" id="UP000663848">
    <property type="component" value="Unassembled WGS sequence"/>
</dbReference>
<dbReference type="Proteomes" id="UP000663873">
    <property type="component" value="Unassembled WGS sequence"/>
</dbReference>
<evidence type="ECO:0000313" key="3">
    <source>
        <dbReference type="EMBL" id="CAF5152489.1"/>
    </source>
</evidence>
<evidence type="ECO:0000313" key="2">
    <source>
        <dbReference type="EMBL" id="CAF4946978.1"/>
    </source>
</evidence>
<dbReference type="EMBL" id="CAJOBR010100886">
    <property type="protein sequence ID" value="CAF5152489.1"/>
    <property type="molecule type" value="Genomic_DNA"/>
</dbReference>